<dbReference type="SMART" id="SM00415">
    <property type="entry name" value="HSF"/>
    <property type="match status" value="1"/>
</dbReference>
<feature type="coiled-coil region" evidence="9">
    <location>
        <begin position="158"/>
        <end position="192"/>
    </location>
</feature>
<evidence type="ECO:0000313" key="13">
    <source>
        <dbReference type="Proteomes" id="UP000655225"/>
    </source>
</evidence>
<keyword evidence="2" id="KW-0597">Phosphoprotein</keyword>
<evidence type="ECO:0000256" key="4">
    <source>
        <dbReference type="ARBA" id="ARBA00023016"/>
    </source>
</evidence>
<feature type="region of interest" description="Disordered" evidence="10">
    <location>
        <begin position="1"/>
        <end position="36"/>
    </location>
</feature>
<dbReference type="InterPro" id="IPR036388">
    <property type="entry name" value="WH-like_DNA-bd_sf"/>
</dbReference>
<dbReference type="GO" id="GO:0000978">
    <property type="term" value="F:RNA polymerase II cis-regulatory region sequence-specific DNA binding"/>
    <property type="evidence" value="ECO:0007669"/>
    <property type="project" value="TreeGrafter"/>
</dbReference>
<accession>A0A835D6J2</accession>
<feature type="compositionally biased region" description="Basic and acidic residues" evidence="10">
    <location>
        <begin position="1"/>
        <end position="11"/>
    </location>
</feature>
<dbReference type="OrthoDB" id="60033at2759"/>
<dbReference type="InterPro" id="IPR000232">
    <property type="entry name" value="HSF_DNA-bd"/>
</dbReference>
<evidence type="ECO:0000256" key="1">
    <source>
        <dbReference type="ARBA" id="ARBA00004123"/>
    </source>
</evidence>
<dbReference type="EMBL" id="JABCRI010000016">
    <property type="protein sequence ID" value="KAF8392323.1"/>
    <property type="molecule type" value="Genomic_DNA"/>
</dbReference>
<dbReference type="FunFam" id="1.10.10.10:FF:000057">
    <property type="entry name" value="Heat shock transcription factor 1"/>
    <property type="match status" value="1"/>
</dbReference>
<gene>
    <name evidence="12" type="ORF">HHK36_022665</name>
</gene>
<comment type="subcellular location">
    <subcellularLocation>
        <location evidence="1">Nucleus</location>
    </subcellularLocation>
</comment>
<feature type="domain" description="HSF-type DNA-binding" evidence="11">
    <location>
        <begin position="80"/>
        <end position="104"/>
    </location>
</feature>
<dbReference type="PRINTS" id="PR00056">
    <property type="entry name" value="HSFDOMAIN"/>
</dbReference>
<name>A0A835D6J2_TETSI</name>
<dbReference type="Gene3D" id="1.10.10.10">
    <property type="entry name" value="Winged helix-like DNA-binding domain superfamily/Winged helix DNA-binding domain"/>
    <property type="match status" value="1"/>
</dbReference>
<evidence type="ECO:0000256" key="5">
    <source>
        <dbReference type="ARBA" id="ARBA00023125"/>
    </source>
</evidence>
<dbReference type="PROSITE" id="PS00434">
    <property type="entry name" value="HSF_DOMAIN"/>
    <property type="match status" value="1"/>
</dbReference>
<proteinExistence type="inferred from homology"/>
<dbReference type="GO" id="GO:0005634">
    <property type="term" value="C:nucleus"/>
    <property type="evidence" value="ECO:0007669"/>
    <property type="project" value="UniProtKB-SubCell"/>
</dbReference>
<evidence type="ECO:0000256" key="9">
    <source>
        <dbReference type="SAM" id="Coils"/>
    </source>
</evidence>
<comment type="similarity">
    <text evidence="8">Belongs to the HSF family.</text>
</comment>
<evidence type="ECO:0000256" key="6">
    <source>
        <dbReference type="ARBA" id="ARBA00023163"/>
    </source>
</evidence>
<keyword evidence="13" id="KW-1185">Reference proteome</keyword>
<reference evidence="12 13" key="1">
    <citation type="submission" date="2020-04" db="EMBL/GenBank/DDBJ databases">
        <title>Plant Genome Project.</title>
        <authorList>
            <person name="Zhang R.-G."/>
        </authorList>
    </citation>
    <scope>NUCLEOTIDE SEQUENCE [LARGE SCALE GENOMIC DNA]</scope>
    <source>
        <strain evidence="12">YNK0</strain>
        <tissue evidence="12">Leaf</tissue>
    </source>
</reference>
<organism evidence="12 13">
    <name type="scientific">Tetracentron sinense</name>
    <name type="common">Spur-leaf</name>
    <dbReference type="NCBI Taxonomy" id="13715"/>
    <lineage>
        <taxon>Eukaryota</taxon>
        <taxon>Viridiplantae</taxon>
        <taxon>Streptophyta</taxon>
        <taxon>Embryophyta</taxon>
        <taxon>Tracheophyta</taxon>
        <taxon>Spermatophyta</taxon>
        <taxon>Magnoliopsida</taxon>
        <taxon>Trochodendrales</taxon>
        <taxon>Trochodendraceae</taxon>
        <taxon>Tetracentron</taxon>
    </lineage>
</organism>
<comment type="caution">
    <text evidence="12">The sequence shown here is derived from an EMBL/GenBank/DDBJ whole genome shotgun (WGS) entry which is preliminary data.</text>
</comment>
<dbReference type="GO" id="GO:0006357">
    <property type="term" value="P:regulation of transcription by RNA polymerase II"/>
    <property type="evidence" value="ECO:0007669"/>
    <property type="project" value="TreeGrafter"/>
</dbReference>
<dbReference type="GO" id="GO:0034605">
    <property type="term" value="P:cellular response to heat"/>
    <property type="evidence" value="ECO:0007669"/>
    <property type="project" value="TreeGrafter"/>
</dbReference>
<evidence type="ECO:0000256" key="10">
    <source>
        <dbReference type="SAM" id="MobiDB-lite"/>
    </source>
</evidence>
<dbReference type="InterPro" id="IPR036390">
    <property type="entry name" value="WH_DNA-bd_sf"/>
</dbReference>
<keyword evidence="7" id="KW-0539">Nucleus</keyword>
<dbReference type="SUPFAM" id="SSF46785">
    <property type="entry name" value="Winged helix' DNA-binding domain"/>
    <property type="match status" value="1"/>
</dbReference>
<evidence type="ECO:0000256" key="3">
    <source>
        <dbReference type="ARBA" id="ARBA00023015"/>
    </source>
</evidence>
<dbReference type="PANTHER" id="PTHR10015:SF322">
    <property type="entry name" value="HEAT STRESS TRANSCRIPTION FACTOR A-7A"/>
    <property type="match status" value="1"/>
</dbReference>
<evidence type="ECO:0000313" key="12">
    <source>
        <dbReference type="EMBL" id="KAF8392323.1"/>
    </source>
</evidence>
<keyword evidence="4" id="KW-0346">Stress response</keyword>
<evidence type="ECO:0000256" key="8">
    <source>
        <dbReference type="RuleBase" id="RU004020"/>
    </source>
</evidence>
<keyword evidence="5" id="KW-0238">DNA-binding</keyword>
<keyword evidence="9" id="KW-0175">Coiled coil</keyword>
<dbReference type="Proteomes" id="UP000655225">
    <property type="component" value="Unassembled WGS sequence"/>
</dbReference>
<dbReference type="Pfam" id="PF00447">
    <property type="entry name" value="HSF_DNA-bind"/>
    <property type="match status" value="1"/>
</dbReference>
<evidence type="ECO:0000256" key="2">
    <source>
        <dbReference type="ARBA" id="ARBA00022553"/>
    </source>
</evidence>
<dbReference type="PANTHER" id="PTHR10015">
    <property type="entry name" value="HEAT SHOCK TRANSCRIPTION FACTOR"/>
    <property type="match status" value="1"/>
</dbReference>
<dbReference type="AlphaFoldDB" id="A0A835D6J2"/>
<evidence type="ECO:0000259" key="11">
    <source>
        <dbReference type="PROSITE" id="PS00434"/>
    </source>
</evidence>
<evidence type="ECO:0000256" key="7">
    <source>
        <dbReference type="ARBA" id="ARBA00023242"/>
    </source>
</evidence>
<keyword evidence="6" id="KW-0804">Transcription</keyword>
<sequence>MIHPGPVKEEFPEASSYYGEPPMVTPPQPMEGLHDTGPPPFLTKFFDMVEDPSTNHIVSWSRENKSFAVWDPHTFSMNLLPRYFKHNNFSSFVRQLNIYGFRKVDPDRWEFANEGFLRGHKHLLKNIKRRKAPSQPPLLQQPLEPCIEVGRFGFDGEIDRLRRDKQVLMGELVKLRQQQQDTRAHLQVIEQKLQGTELKQQQMMTFLARVMQNPTFIQQLVQHKERRKEQEEAITKKRRRPIDQRPIDFGGGESSQRGGEILAKIKHQDIERVNWFEVSELETLALEMQGFRRARKDQEEEQGHDSGDKALDEGFWEELLNERLGEESGILGIEGQDEEDVKELAERLNYLGSSRK</sequence>
<dbReference type="OMA" id="DDDPPLM"/>
<keyword evidence="3" id="KW-0805">Transcription regulation</keyword>
<protein>
    <recommendedName>
        <fullName evidence="11">HSF-type DNA-binding domain-containing protein</fullName>
    </recommendedName>
</protein>
<dbReference type="GO" id="GO:0003700">
    <property type="term" value="F:DNA-binding transcription factor activity"/>
    <property type="evidence" value="ECO:0007669"/>
    <property type="project" value="InterPro"/>
</dbReference>